<dbReference type="Proteomes" id="UP001054252">
    <property type="component" value="Unassembled WGS sequence"/>
</dbReference>
<dbReference type="GO" id="GO:0003677">
    <property type="term" value="F:DNA binding"/>
    <property type="evidence" value="ECO:0007669"/>
    <property type="project" value="UniProtKB-KW"/>
</dbReference>
<evidence type="ECO:0000256" key="2">
    <source>
        <dbReference type="ARBA" id="ARBA00023015"/>
    </source>
</evidence>
<keyword evidence="8" id="KW-1185">Reference proteome</keyword>
<dbReference type="EMBL" id="BPVZ01000008">
    <property type="protein sequence ID" value="GKU94425.1"/>
    <property type="molecule type" value="Genomic_DNA"/>
</dbReference>
<keyword evidence="4" id="KW-0804">Transcription</keyword>
<dbReference type="Pfam" id="PF00010">
    <property type="entry name" value="HLH"/>
    <property type="match status" value="1"/>
</dbReference>
<sequence>MVAYFKNSSSGHGFSGPFDPFPYDFGAFDRGCRSRPGSQSLVLDSEKGELVKMPVSVGKKNVSDEKIIAALKSHSEAERRRRERINAHLDTLRGLVPCREKMDKATLLAEVIRQVKELKNSANEASKGFLIPMDTDKVTVEQCNDENDEMEGTFAFKASICCDYNPELLTNLRQALEDLQLKMVKAEMSTLDGRIRNDFVFSSCRTVHVDPAQACQLLKDSIHHALSSVLENTPASPEYSPRATLLNKRQRISFINSSGSSSLST</sequence>
<organism evidence="7 8">
    <name type="scientific">Rubroshorea leprosula</name>
    <dbReference type="NCBI Taxonomy" id="152421"/>
    <lineage>
        <taxon>Eukaryota</taxon>
        <taxon>Viridiplantae</taxon>
        <taxon>Streptophyta</taxon>
        <taxon>Embryophyta</taxon>
        <taxon>Tracheophyta</taxon>
        <taxon>Spermatophyta</taxon>
        <taxon>Magnoliopsida</taxon>
        <taxon>eudicotyledons</taxon>
        <taxon>Gunneridae</taxon>
        <taxon>Pentapetalae</taxon>
        <taxon>rosids</taxon>
        <taxon>malvids</taxon>
        <taxon>Malvales</taxon>
        <taxon>Dipterocarpaceae</taxon>
        <taxon>Rubroshorea</taxon>
    </lineage>
</organism>
<evidence type="ECO:0000256" key="4">
    <source>
        <dbReference type="ARBA" id="ARBA00023163"/>
    </source>
</evidence>
<dbReference type="AlphaFoldDB" id="A0AAV5I5P9"/>
<reference evidence="7 8" key="1">
    <citation type="journal article" date="2021" name="Commun. Biol.">
        <title>The genome of Shorea leprosula (Dipterocarpaceae) highlights the ecological relevance of drought in aseasonal tropical rainforests.</title>
        <authorList>
            <person name="Ng K.K.S."/>
            <person name="Kobayashi M.J."/>
            <person name="Fawcett J.A."/>
            <person name="Hatakeyama M."/>
            <person name="Paape T."/>
            <person name="Ng C.H."/>
            <person name="Ang C.C."/>
            <person name="Tnah L.H."/>
            <person name="Lee C.T."/>
            <person name="Nishiyama T."/>
            <person name="Sese J."/>
            <person name="O'Brien M.J."/>
            <person name="Copetti D."/>
            <person name="Mohd Noor M.I."/>
            <person name="Ong R.C."/>
            <person name="Putra M."/>
            <person name="Sireger I.Z."/>
            <person name="Indrioko S."/>
            <person name="Kosugi Y."/>
            <person name="Izuno A."/>
            <person name="Isagi Y."/>
            <person name="Lee S.L."/>
            <person name="Shimizu K.K."/>
        </authorList>
    </citation>
    <scope>NUCLEOTIDE SEQUENCE [LARGE SCALE GENOMIC DNA]</scope>
    <source>
        <strain evidence="7">214</strain>
    </source>
</reference>
<proteinExistence type="predicted"/>
<feature type="domain" description="BHLH" evidence="6">
    <location>
        <begin position="69"/>
        <end position="118"/>
    </location>
</feature>
<dbReference type="GO" id="GO:0046983">
    <property type="term" value="F:protein dimerization activity"/>
    <property type="evidence" value="ECO:0007669"/>
    <property type="project" value="InterPro"/>
</dbReference>
<dbReference type="InterPro" id="IPR036638">
    <property type="entry name" value="HLH_DNA-bd_sf"/>
</dbReference>
<dbReference type="InterPro" id="IPR045847">
    <property type="entry name" value="AIG1-like"/>
</dbReference>
<dbReference type="Gene3D" id="4.10.280.10">
    <property type="entry name" value="Helix-loop-helix DNA-binding domain"/>
    <property type="match status" value="1"/>
</dbReference>
<evidence type="ECO:0000313" key="8">
    <source>
        <dbReference type="Proteomes" id="UP001054252"/>
    </source>
</evidence>
<keyword evidence="5" id="KW-0539">Nucleus</keyword>
<evidence type="ECO:0000256" key="1">
    <source>
        <dbReference type="ARBA" id="ARBA00004123"/>
    </source>
</evidence>
<dbReference type="InterPro" id="IPR011598">
    <property type="entry name" value="bHLH_dom"/>
</dbReference>
<gene>
    <name evidence="7" type="ORF">SLEP1_g7923</name>
</gene>
<dbReference type="SUPFAM" id="SSF47459">
    <property type="entry name" value="HLH, helix-loop-helix DNA-binding domain"/>
    <property type="match status" value="1"/>
</dbReference>
<keyword evidence="3" id="KW-0238">DNA-binding</keyword>
<dbReference type="PROSITE" id="PS50888">
    <property type="entry name" value="BHLH"/>
    <property type="match status" value="1"/>
</dbReference>
<evidence type="ECO:0000259" key="6">
    <source>
        <dbReference type="PROSITE" id="PS50888"/>
    </source>
</evidence>
<evidence type="ECO:0000256" key="5">
    <source>
        <dbReference type="ARBA" id="ARBA00023242"/>
    </source>
</evidence>
<dbReference type="PANTHER" id="PTHR45844:SF9">
    <property type="entry name" value="OS09G0463900 PROTEIN"/>
    <property type="match status" value="1"/>
</dbReference>
<comment type="subcellular location">
    <subcellularLocation>
        <location evidence="1">Nucleus</location>
    </subcellularLocation>
</comment>
<dbReference type="PANTHER" id="PTHR45844">
    <property type="entry name" value="TRANSCRIPTION FACTOR BHLH30"/>
    <property type="match status" value="1"/>
</dbReference>
<dbReference type="GO" id="GO:0005634">
    <property type="term" value="C:nucleus"/>
    <property type="evidence" value="ECO:0007669"/>
    <property type="project" value="UniProtKB-SubCell"/>
</dbReference>
<comment type="caution">
    <text evidence="7">The sequence shown here is derived from an EMBL/GenBank/DDBJ whole genome shotgun (WGS) entry which is preliminary data.</text>
</comment>
<dbReference type="SMART" id="SM00353">
    <property type="entry name" value="HLH"/>
    <property type="match status" value="1"/>
</dbReference>
<name>A0AAV5I5P9_9ROSI</name>
<evidence type="ECO:0000256" key="3">
    <source>
        <dbReference type="ARBA" id="ARBA00023125"/>
    </source>
</evidence>
<dbReference type="GO" id="GO:0003700">
    <property type="term" value="F:DNA-binding transcription factor activity"/>
    <property type="evidence" value="ECO:0007669"/>
    <property type="project" value="InterPro"/>
</dbReference>
<evidence type="ECO:0000313" key="7">
    <source>
        <dbReference type="EMBL" id="GKU94425.1"/>
    </source>
</evidence>
<accession>A0AAV5I5P9</accession>
<protein>
    <recommendedName>
        <fullName evidence="6">BHLH domain-containing protein</fullName>
    </recommendedName>
</protein>
<keyword evidence="2" id="KW-0805">Transcription regulation</keyword>